<dbReference type="AlphaFoldDB" id="A0AAN7ADR4"/>
<accession>A0AAN7ADR4</accession>
<dbReference type="InterPro" id="IPR002110">
    <property type="entry name" value="Ankyrin_rpt"/>
</dbReference>
<evidence type="ECO:0000313" key="2">
    <source>
        <dbReference type="EMBL" id="KAK4182275.1"/>
    </source>
</evidence>
<keyword evidence="1" id="KW-0040">ANK repeat</keyword>
<evidence type="ECO:0000256" key="1">
    <source>
        <dbReference type="PROSITE-ProRule" id="PRU00023"/>
    </source>
</evidence>
<dbReference type="PROSITE" id="PS50088">
    <property type="entry name" value="ANK_REPEAT"/>
    <property type="match status" value="1"/>
</dbReference>
<reference evidence="2" key="2">
    <citation type="submission" date="2023-05" db="EMBL/GenBank/DDBJ databases">
        <authorList>
            <consortium name="Lawrence Berkeley National Laboratory"/>
            <person name="Steindorff A."/>
            <person name="Hensen N."/>
            <person name="Bonometti L."/>
            <person name="Westerberg I."/>
            <person name="Brannstrom I.O."/>
            <person name="Guillou S."/>
            <person name="Cros-Aarteil S."/>
            <person name="Calhoun S."/>
            <person name="Haridas S."/>
            <person name="Kuo A."/>
            <person name="Mondo S."/>
            <person name="Pangilinan J."/>
            <person name="Riley R."/>
            <person name="Labutti K."/>
            <person name="Andreopoulos B."/>
            <person name="Lipzen A."/>
            <person name="Chen C."/>
            <person name="Yanf M."/>
            <person name="Daum C."/>
            <person name="Ng V."/>
            <person name="Clum A."/>
            <person name="Ohm R."/>
            <person name="Martin F."/>
            <person name="Silar P."/>
            <person name="Natvig D."/>
            <person name="Lalanne C."/>
            <person name="Gautier V."/>
            <person name="Ament-Velasquez S.L."/>
            <person name="Kruys A."/>
            <person name="Hutchinson M.I."/>
            <person name="Powell A.J."/>
            <person name="Barry K."/>
            <person name="Miller A.N."/>
            <person name="Grigoriev I.V."/>
            <person name="Debuchy R."/>
            <person name="Gladieux P."/>
            <person name="Thoren M.H."/>
            <person name="Johannesson H."/>
        </authorList>
    </citation>
    <scope>NUCLEOTIDE SEQUENCE</scope>
    <source>
        <strain evidence="2">PSN309</strain>
    </source>
</reference>
<proteinExistence type="predicted"/>
<feature type="repeat" description="ANK" evidence="1">
    <location>
        <begin position="191"/>
        <end position="220"/>
    </location>
</feature>
<reference evidence="2" key="1">
    <citation type="journal article" date="2023" name="Mol. Phylogenet. Evol.">
        <title>Genome-scale phylogeny and comparative genomics of the fungal order Sordariales.</title>
        <authorList>
            <person name="Hensen N."/>
            <person name="Bonometti L."/>
            <person name="Westerberg I."/>
            <person name="Brannstrom I.O."/>
            <person name="Guillou S."/>
            <person name="Cros-Aarteil S."/>
            <person name="Calhoun S."/>
            <person name="Haridas S."/>
            <person name="Kuo A."/>
            <person name="Mondo S."/>
            <person name="Pangilinan J."/>
            <person name="Riley R."/>
            <person name="LaButti K."/>
            <person name="Andreopoulos B."/>
            <person name="Lipzen A."/>
            <person name="Chen C."/>
            <person name="Yan M."/>
            <person name="Daum C."/>
            <person name="Ng V."/>
            <person name="Clum A."/>
            <person name="Steindorff A."/>
            <person name="Ohm R.A."/>
            <person name="Martin F."/>
            <person name="Silar P."/>
            <person name="Natvig D.O."/>
            <person name="Lalanne C."/>
            <person name="Gautier V."/>
            <person name="Ament-Velasquez S.L."/>
            <person name="Kruys A."/>
            <person name="Hutchinson M.I."/>
            <person name="Powell A.J."/>
            <person name="Barry K."/>
            <person name="Miller A.N."/>
            <person name="Grigoriev I.V."/>
            <person name="Debuchy R."/>
            <person name="Gladieux P."/>
            <person name="Hiltunen Thoren M."/>
            <person name="Johannesson H."/>
        </authorList>
    </citation>
    <scope>NUCLEOTIDE SEQUENCE</scope>
    <source>
        <strain evidence="2">PSN309</strain>
    </source>
</reference>
<evidence type="ECO:0000313" key="3">
    <source>
        <dbReference type="Proteomes" id="UP001302126"/>
    </source>
</evidence>
<dbReference type="EMBL" id="MU864694">
    <property type="protein sequence ID" value="KAK4182275.1"/>
    <property type="molecule type" value="Genomic_DNA"/>
</dbReference>
<protein>
    <recommendedName>
        <fullName evidence="4">Ankyrin</fullName>
    </recommendedName>
</protein>
<dbReference type="InterPro" id="IPR036770">
    <property type="entry name" value="Ankyrin_rpt-contain_sf"/>
</dbReference>
<gene>
    <name evidence="2" type="ORF">QBC35DRAFT_479219</name>
</gene>
<dbReference type="SUPFAM" id="SSF48403">
    <property type="entry name" value="Ankyrin repeat"/>
    <property type="match status" value="1"/>
</dbReference>
<keyword evidence="3" id="KW-1185">Reference proteome</keyword>
<organism evidence="2 3">
    <name type="scientific">Podospora australis</name>
    <dbReference type="NCBI Taxonomy" id="1536484"/>
    <lineage>
        <taxon>Eukaryota</taxon>
        <taxon>Fungi</taxon>
        <taxon>Dikarya</taxon>
        <taxon>Ascomycota</taxon>
        <taxon>Pezizomycotina</taxon>
        <taxon>Sordariomycetes</taxon>
        <taxon>Sordariomycetidae</taxon>
        <taxon>Sordariales</taxon>
        <taxon>Podosporaceae</taxon>
        <taxon>Podospora</taxon>
    </lineage>
</organism>
<name>A0AAN7ADR4_9PEZI</name>
<dbReference type="Gene3D" id="1.25.40.20">
    <property type="entry name" value="Ankyrin repeat-containing domain"/>
    <property type="match status" value="1"/>
</dbReference>
<evidence type="ECO:0008006" key="4">
    <source>
        <dbReference type="Google" id="ProtNLM"/>
    </source>
</evidence>
<dbReference type="Pfam" id="PF00023">
    <property type="entry name" value="Ank"/>
    <property type="match status" value="1"/>
</dbReference>
<sequence length="221" mass="24535">MIRLGFTDEALLLTRILSTPLAVSIQAFLGRFEEGYYPVCQMSDSTDNPVGTYAACIWSGARTLLDLVSNNLTVERILSMPIRCTYIWPDLSLGEPLEEPIPLLLNHPRLWILFEGGMYPTLECLVGRDTMLLAATRMHSHFEITMLGGRNGEPEQISSDDCMGGDHLFNCRVKEAISRGAEVNSAPCRITPLQAAVQCWDYHVAEFLIENGAEVNMVGDP</sequence>
<dbReference type="Proteomes" id="UP001302126">
    <property type="component" value="Unassembled WGS sequence"/>
</dbReference>
<comment type="caution">
    <text evidence="2">The sequence shown here is derived from an EMBL/GenBank/DDBJ whole genome shotgun (WGS) entry which is preliminary data.</text>
</comment>